<dbReference type="HAMAP" id="MF_01374">
    <property type="entry name" value="Glyoxalase_2"/>
    <property type="match status" value="1"/>
</dbReference>
<keyword evidence="4 7" id="KW-0479">Metal-binding</keyword>
<evidence type="ECO:0000256" key="2">
    <source>
        <dbReference type="ARBA" id="ARBA00004963"/>
    </source>
</evidence>
<dbReference type="PIRSF" id="PIRSF005457">
    <property type="entry name" value="Glx"/>
    <property type="match status" value="1"/>
</dbReference>
<feature type="binding site" evidence="7">
    <location>
        <position position="183"/>
    </location>
    <ligand>
        <name>Zn(2+)</name>
        <dbReference type="ChEBI" id="CHEBI:29105"/>
        <label>2</label>
    </ligand>
</feature>
<keyword evidence="5 7" id="KW-0378">Hydrolase</keyword>
<dbReference type="InterPro" id="IPR032282">
    <property type="entry name" value="HAGH_C"/>
</dbReference>
<feature type="binding site" evidence="7">
    <location>
        <position position="71"/>
    </location>
    <ligand>
        <name>Zn(2+)</name>
        <dbReference type="ChEBI" id="CHEBI:29105"/>
        <label>2</label>
    </ligand>
</feature>
<sequence>MQAKPDITGAADGGVRILPLPAFNDNYIWAIVRDASVVVVDPGQAEPVRRLLRDRNLTLRAILLTHHHADHVGGVIELVQETGARVYGPALETLPHCDVPLGEGDTVALPEVALTLRVLDVPGHTAGHIAYVGTAGDTPALFCGDTLFAAGCGRLFEGTPAQMSESLQKLGTLREDTQVFCAHEYTLANLRWALAVEPANRTLQQWYERAQQLRAEGVPTLPSWIGQERATNPFLRTLEVDVAKAAAARAGHALSSPVEVFAALREWKNNFK</sequence>
<dbReference type="InterPro" id="IPR001279">
    <property type="entry name" value="Metallo-B-lactamas"/>
</dbReference>
<comment type="caution">
    <text evidence="9">The sequence shown here is derived from an EMBL/GenBank/DDBJ whole genome shotgun (WGS) entry which is preliminary data.</text>
</comment>
<comment type="pathway">
    <text evidence="2 7">Secondary metabolite metabolism; methylglyoxal degradation; (R)-lactate from methylglyoxal: step 2/2.</text>
</comment>
<feature type="binding site" evidence="7">
    <location>
        <position position="124"/>
    </location>
    <ligand>
        <name>Zn(2+)</name>
        <dbReference type="ChEBI" id="CHEBI:29105"/>
        <label>1</label>
    </ligand>
</feature>
<evidence type="ECO:0000256" key="4">
    <source>
        <dbReference type="ARBA" id="ARBA00022723"/>
    </source>
</evidence>
<comment type="cofactor">
    <cofactor evidence="7">
        <name>Zn(2+)</name>
        <dbReference type="ChEBI" id="CHEBI:29105"/>
    </cofactor>
    <text evidence="7">Binds 2 Zn(2+) ions per subunit.</text>
</comment>
<dbReference type="InterPro" id="IPR017782">
    <property type="entry name" value="Hydroxyacylglutathione_Hdrlase"/>
</dbReference>
<feature type="binding site" evidence="7">
    <location>
        <position position="68"/>
    </location>
    <ligand>
        <name>Zn(2+)</name>
        <dbReference type="ChEBI" id="CHEBI:29105"/>
        <label>1</label>
    </ligand>
</feature>
<dbReference type="AlphaFoldDB" id="A0A261STX4"/>
<comment type="similarity">
    <text evidence="3 7">Belongs to the metallo-beta-lactamase superfamily. Glyoxalase II family.</text>
</comment>
<comment type="function">
    <text evidence="7">Thiolesterase that catalyzes the hydrolysis of S-D-lactoyl-glutathione to form glutathione and D-lactic acid.</text>
</comment>
<feature type="binding site" evidence="7">
    <location>
        <position position="145"/>
    </location>
    <ligand>
        <name>Zn(2+)</name>
        <dbReference type="ChEBI" id="CHEBI:29105"/>
        <label>1</label>
    </ligand>
</feature>
<accession>A0A261STX4</accession>
<evidence type="ECO:0000256" key="5">
    <source>
        <dbReference type="ARBA" id="ARBA00022801"/>
    </source>
</evidence>
<dbReference type="OrthoDB" id="9802248at2"/>
<dbReference type="InterPro" id="IPR050110">
    <property type="entry name" value="Glyoxalase_II_hydrolase"/>
</dbReference>
<dbReference type="GO" id="GO:0008800">
    <property type="term" value="F:beta-lactamase activity"/>
    <property type="evidence" value="ECO:0007669"/>
    <property type="project" value="InterPro"/>
</dbReference>
<comment type="subunit">
    <text evidence="7">Monomer.</text>
</comment>
<evidence type="ECO:0000313" key="9">
    <source>
        <dbReference type="EMBL" id="OZI40839.1"/>
    </source>
</evidence>
<dbReference type="RefSeq" id="WP_094824953.1">
    <property type="nucleotide sequence ID" value="NZ_NEVL01000001.1"/>
</dbReference>
<name>A0A261STX4_9BORD</name>
<proteinExistence type="inferred from homology"/>
<dbReference type="GO" id="GO:0019243">
    <property type="term" value="P:methylglyoxal catabolic process to D-lactate via S-lactoyl-glutathione"/>
    <property type="evidence" value="ECO:0007669"/>
    <property type="project" value="UniProtKB-UniRule"/>
</dbReference>
<evidence type="ECO:0000313" key="10">
    <source>
        <dbReference type="Proteomes" id="UP000217005"/>
    </source>
</evidence>
<dbReference type="UniPathway" id="UPA00619">
    <property type="reaction ID" value="UER00676"/>
</dbReference>
<reference evidence="9 10" key="1">
    <citation type="submission" date="2017-05" db="EMBL/GenBank/DDBJ databases">
        <title>Complete and WGS of Bordetella genogroups.</title>
        <authorList>
            <person name="Spilker T."/>
            <person name="LiPuma J."/>
        </authorList>
    </citation>
    <scope>NUCLEOTIDE SEQUENCE [LARGE SCALE GENOMIC DNA]</scope>
    <source>
        <strain evidence="9 10">AU17610</strain>
    </source>
</reference>
<dbReference type="Pfam" id="PF16123">
    <property type="entry name" value="HAGH_C"/>
    <property type="match status" value="1"/>
</dbReference>
<dbReference type="Gene3D" id="3.60.15.10">
    <property type="entry name" value="Ribonuclease Z/Hydroxyacylglutathione hydrolase-like"/>
    <property type="match status" value="1"/>
</dbReference>
<dbReference type="InterPro" id="IPR001018">
    <property type="entry name" value="Beta-lactamase_class-B_CS"/>
</dbReference>
<evidence type="ECO:0000256" key="3">
    <source>
        <dbReference type="ARBA" id="ARBA00006759"/>
    </source>
</evidence>
<dbReference type="CDD" id="cd07723">
    <property type="entry name" value="hydroxyacylglutathione_hydrolase_MBL-fold"/>
    <property type="match status" value="1"/>
</dbReference>
<dbReference type="InterPro" id="IPR035680">
    <property type="entry name" value="Clx_II_MBL"/>
</dbReference>
<keyword evidence="6 7" id="KW-0862">Zinc</keyword>
<dbReference type="GO" id="GO:0017001">
    <property type="term" value="P:antibiotic catabolic process"/>
    <property type="evidence" value="ECO:0007669"/>
    <property type="project" value="InterPro"/>
</dbReference>
<dbReference type="Pfam" id="PF00753">
    <property type="entry name" value="Lactamase_B"/>
    <property type="match status" value="1"/>
</dbReference>
<dbReference type="PROSITE" id="PS00743">
    <property type="entry name" value="BETA_LACTAMASE_B_1"/>
    <property type="match status" value="1"/>
</dbReference>
<dbReference type="GO" id="GO:0004416">
    <property type="term" value="F:hydroxyacylglutathione hydrolase activity"/>
    <property type="evidence" value="ECO:0007669"/>
    <property type="project" value="UniProtKB-UniRule"/>
</dbReference>
<feature type="domain" description="Metallo-beta-lactamase" evidence="8">
    <location>
        <begin position="25"/>
        <end position="183"/>
    </location>
</feature>
<evidence type="ECO:0000256" key="6">
    <source>
        <dbReference type="ARBA" id="ARBA00022833"/>
    </source>
</evidence>
<feature type="binding site" evidence="7">
    <location>
        <position position="70"/>
    </location>
    <ligand>
        <name>Zn(2+)</name>
        <dbReference type="ChEBI" id="CHEBI:29105"/>
        <label>2</label>
    </ligand>
</feature>
<dbReference type="EC" id="3.1.2.6" evidence="7"/>
<dbReference type="Proteomes" id="UP000217005">
    <property type="component" value="Unassembled WGS sequence"/>
</dbReference>
<feature type="binding site" evidence="7">
    <location>
        <position position="145"/>
    </location>
    <ligand>
        <name>Zn(2+)</name>
        <dbReference type="ChEBI" id="CHEBI:29105"/>
        <label>2</label>
    </ligand>
</feature>
<evidence type="ECO:0000256" key="1">
    <source>
        <dbReference type="ARBA" id="ARBA00001623"/>
    </source>
</evidence>
<dbReference type="EMBL" id="NEVL01000001">
    <property type="protein sequence ID" value="OZI40839.1"/>
    <property type="molecule type" value="Genomic_DNA"/>
</dbReference>
<gene>
    <name evidence="7 9" type="primary">gloB</name>
    <name evidence="9" type="ORF">CEG14_03515</name>
</gene>
<comment type="catalytic activity">
    <reaction evidence="1 7">
        <text>an S-(2-hydroxyacyl)glutathione + H2O = a 2-hydroxy carboxylate + glutathione + H(+)</text>
        <dbReference type="Rhea" id="RHEA:21864"/>
        <dbReference type="ChEBI" id="CHEBI:15377"/>
        <dbReference type="ChEBI" id="CHEBI:15378"/>
        <dbReference type="ChEBI" id="CHEBI:57925"/>
        <dbReference type="ChEBI" id="CHEBI:58896"/>
        <dbReference type="ChEBI" id="CHEBI:71261"/>
        <dbReference type="EC" id="3.1.2.6"/>
    </reaction>
</comment>
<organism evidence="9 10">
    <name type="scientific">Bordetella genomosp. 1</name>
    <dbReference type="NCBI Taxonomy" id="1395607"/>
    <lineage>
        <taxon>Bacteria</taxon>
        <taxon>Pseudomonadati</taxon>
        <taxon>Pseudomonadota</taxon>
        <taxon>Betaproteobacteria</taxon>
        <taxon>Burkholderiales</taxon>
        <taxon>Alcaligenaceae</taxon>
        <taxon>Bordetella</taxon>
    </lineage>
</organism>
<protein>
    <recommendedName>
        <fullName evidence="7">Hydroxyacylglutathione hydrolase</fullName>
        <ecNumber evidence="7">3.1.2.6</ecNumber>
    </recommendedName>
    <alternativeName>
        <fullName evidence="7">Glyoxalase II</fullName>
        <shortName evidence="7">Glx II</shortName>
    </alternativeName>
</protein>
<dbReference type="PANTHER" id="PTHR43705">
    <property type="entry name" value="HYDROXYACYLGLUTATHIONE HYDROLASE"/>
    <property type="match status" value="1"/>
</dbReference>
<dbReference type="InterPro" id="IPR036866">
    <property type="entry name" value="RibonucZ/Hydroxyglut_hydro"/>
</dbReference>
<dbReference type="PANTHER" id="PTHR43705:SF1">
    <property type="entry name" value="HYDROXYACYLGLUTATHIONE HYDROLASE GLOB"/>
    <property type="match status" value="1"/>
</dbReference>
<dbReference type="GO" id="GO:0008270">
    <property type="term" value="F:zinc ion binding"/>
    <property type="evidence" value="ECO:0007669"/>
    <property type="project" value="InterPro"/>
</dbReference>
<evidence type="ECO:0000259" key="8">
    <source>
        <dbReference type="SMART" id="SM00849"/>
    </source>
</evidence>
<dbReference type="SMART" id="SM00849">
    <property type="entry name" value="Lactamase_B"/>
    <property type="match status" value="1"/>
</dbReference>
<feature type="binding site" evidence="7">
    <location>
        <position position="66"/>
    </location>
    <ligand>
        <name>Zn(2+)</name>
        <dbReference type="ChEBI" id="CHEBI:29105"/>
        <label>1</label>
    </ligand>
</feature>
<evidence type="ECO:0000256" key="7">
    <source>
        <dbReference type="HAMAP-Rule" id="MF_01374"/>
    </source>
</evidence>
<dbReference type="SUPFAM" id="SSF56281">
    <property type="entry name" value="Metallo-hydrolase/oxidoreductase"/>
    <property type="match status" value="1"/>
</dbReference>
<dbReference type="NCBIfam" id="TIGR03413">
    <property type="entry name" value="GSH_gloB"/>
    <property type="match status" value="1"/>
</dbReference>